<dbReference type="AlphaFoldDB" id="A0A8B9BXE4"/>
<dbReference type="InterPro" id="IPR007320">
    <property type="entry name" value="PDCD2_C"/>
</dbReference>
<evidence type="ECO:0000313" key="4">
    <source>
        <dbReference type="Proteomes" id="UP000694426"/>
    </source>
</evidence>
<dbReference type="Pfam" id="PF04194">
    <property type="entry name" value="PDCD2_C"/>
    <property type="match status" value="1"/>
</dbReference>
<feature type="region of interest" description="Disordered" evidence="1">
    <location>
        <begin position="46"/>
        <end position="189"/>
    </location>
</feature>
<dbReference type="Proteomes" id="UP000694426">
    <property type="component" value="Unplaced"/>
</dbReference>
<feature type="domain" description="Programmed cell death protein 2 C-terminal" evidence="2">
    <location>
        <begin position="422"/>
        <end position="525"/>
    </location>
</feature>
<dbReference type="PANTHER" id="PTHR46421">
    <property type="entry name" value="PROGRAMMED CELL DEATH PROTEIN 2-LIKE"/>
    <property type="match status" value="1"/>
</dbReference>
<dbReference type="GO" id="GO:0006915">
    <property type="term" value="P:apoptotic process"/>
    <property type="evidence" value="ECO:0007669"/>
    <property type="project" value="TreeGrafter"/>
</dbReference>
<dbReference type="GO" id="GO:0005737">
    <property type="term" value="C:cytoplasm"/>
    <property type="evidence" value="ECO:0007669"/>
    <property type="project" value="InterPro"/>
</dbReference>
<organism evidence="3 4">
    <name type="scientific">Anser brachyrhynchus</name>
    <name type="common">Pink-footed goose</name>
    <dbReference type="NCBI Taxonomy" id="132585"/>
    <lineage>
        <taxon>Eukaryota</taxon>
        <taxon>Metazoa</taxon>
        <taxon>Chordata</taxon>
        <taxon>Craniata</taxon>
        <taxon>Vertebrata</taxon>
        <taxon>Euteleostomi</taxon>
        <taxon>Archelosauria</taxon>
        <taxon>Archosauria</taxon>
        <taxon>Dinosauria</taxon>
        <taxon>Saurischia</taxon>
        <taxon>Theropoda</taxon>
        <taxon>Coelurosauria</taxon>
        <taxon>Aves</taxon>
        <taxon>Neognathae</taxon>
        <taxon>Galloanserae</taxon>
        <taxon>Anseriformes</taxon>
        <taxon>Anatidae</taxon>
        <taxon>Anserinae</taxon>
        <taxon>Anser</taxon>
    </lineage>
</organism>
<evidence type="ECO:0000259" key="2">
    <source>
        <dbReference type="Pfam" id="PF04194"/>
    </source>
</evidence>
<dbReference type="PANTHER" id="PTHR46421:SF1">
    <property type="entry name" value="PROGRAMMED CELL DEATH PROTEIN 2-LIKE"/>
    <property type="match status" value="1"/>
</dbReference>
<reference evidence="3" key="1">
    <citation type="submission" date="2025-08" db="UniProtKB">
        <authorList>
            <consortium name="Ensembl"/>
        </authorList>
    </citation>
    <scope>IDENTIFICATION</scope>
</reference>
<evidence type="ECO:0000256" key="1">
    <source>
        <dbReference type="SAM" id="MobiDB-lite"/>
    </source>
</evidence>
<dbReference type="InterPro" id="IPR052815">
    <property type="entry name" value="PDCD2-like_regulator"/>
</dbReference>
<sequence length="533" mass="57667">MLWLCATQKATNEPCFLLKVPQPGFSSFRCRTRSWGLQGRCDFLPFTPPAEGSPRSERSWAPADRTPCQDPTSAAGPRREMAAAGSARPLPSRPAGPAHACGSSPRRGAALRCHGGGETSGAAGAPRRPHGRAVPGGPGLGHQQAGRLRGTAGEGGERGGRALPRAGAVGRHGRGSVEPPRASSSGARGVGLQDALPALRPAEPRCGACGAALAHLVQVYCPLRGLPCHRLANVFACPGTGCWGQPRSWKVLRSQCLQTREKEARGCSPKQKQEPNFSAKDWCDEADDWGVCDGAESPVCALQLLGLNEVTSSSSSREAECASQFQQLCLSEATDVSGSLDTDLPVRGDMVTATSAPVFRPYYISVVDEEDYAGFLDTDHADELWKEYQQREGVDLEHLMSESFAAEGDKEKYEKSEVRSGDHTFHKFMKKIAVCHEQILRYSWGGQPLFITCPPANFNEDIPACSNCGSKRIFEFQLMPALVSMLQSDSDLSVEFGTVIVYTCEKSCWPANHQTPLEEFLFVQEDPDQKLFK</sequence>
<evidence type="ECO:0000313" key="3">
    <source>
        <dbReference type="Ensembl" id="ENSABRP00000011161.1"/>
    </source>
</evidence>
<proteinExistence type="predicted"/>
<protein>
    <submittedName>
        <fullName evidence="3">Programmed cell death 2 like</fullName>
    </submittedName>
</protein>
<accession>A0A8B9BXE4</accession>
<dbReference type="Ensembl" id="ENSABRT00000015971.1">
    <property type="protein sequence ID" value="ENSABRP00000011161.1"/>
    <property type="gene ID" value="ENSABRG00000010029.1"/>
</dbReference>
<gene>
    <name evidence="3" type="primary">PDCD2L</name>
</gene>
<name>A0A8B9BXE4_9AVES</name>
<dbReference type="GeneTree" id="ENSGT00940000158339"/>
<reference evidence="3" key="2">
    <citation type="submission" date="2025-09" db="UniProtKB">
        <authorList>
            <consortium name="Ensembl"/>
        </authorList>
    </citation>
    <scope>IDENTIFICATION</scope>
</reference>
<keyword evidence="4" id="KW-1185">Reference proteome</keyword>